<dbReference type="AlphaFoldDB" id="A0A498JD68"/>
<feature type="compositionally biased region" description="Acidic residues" evidence="3">
    <location>
        <begin position="85"/>
        <end position="106"/>
    </location>
</feature>
<evidence type="ECO:0000256" key="1">
    <source>
        <dbReference type="ARBA" id="ARBA00022737"/>
    </source>
</evidence>
<feature type="compositionally biased region" description="Low complexity" evidence="3">
    <location>
        <begin position="687"/>
        <end position="725"/>
    </location>
</feature>
<feature type="region of interest" description="Disordered" evidence="3">
    <location>
        <begin position="1"/>
        <end position="161"/>
    </location>
</feature>
<dbReference type="PROSITE" id="PS50084">
    <property type="entry name" value="KH_TYPE_1"/>
    <property type="match status" value="2"/>
</dbReference>
<keyword evidence="1" id="KW-0677">Repeat</keyword>
<dbReference type="SUPFAM" id="SSF54791">
    <property type="entry name" value="Eukaryotic type KH-domain (KH-domain type I)"/>
    <property type="match status" value="2"/>
</dbReference>
<accession>A0A498JD68</accession>
<gene>
    <name evidence="5" type="ORF">DVH24_020796</name>
</gene>
<dbReference type="SMART" id="SM00322">
    <property type="entry name" value="KH"/>
    <property type="match status" value="2"/>
</dbReference>
<dbReference type="InterPro" id="IPR036612">
    <property type="entry name" value="KH_dom_type_1_sf"/>
</dbReference>
<dbReference type="PANTHER" id="PTHR10288">
    <property type="entry name" value="KH DOMAIN CONTAINING RNA BINDING PROTEIN"/>
    <property type="match status" value="1"/>
</dbReference>
<feature type="domain" description="K Homology" evidence="4">
    <location>
        <begin position="186"/>
        <end position="259"/>
    </location>
</feature>
<dbReference type="Proteomes" id="UP000290289">
    <property type="component" value="Chromosome 8"/>
</dbReference>
<evidence type="ECO:0000256" key="2">
    <source>
        <dbReference type="PROSITE-ProRule" id="PRU00117"/>
    </source>
</evidence>
<sequence length="824" mass="87401">MAEEEVVAAAESPGPSDHKRKLEDLEPKAAPEILELDSDGQDDANAEPGCAEEVDVRPSDESEAKRPRLDDKPHGIASENGHQEEEVDEPEKENEDQPNVDSDDPEVPQPTSVEVTEAVTDEQKSEVNEQHNDMNGEPSDTQKPAENSVAEKAEEPPQGECQAHYAEEPQQGGAYFVQQEQPSANEILTHKMEVPNNKVGVLIGKSGDTIRYLQYNSGAKIQITRDSDADPYSATRPVEIIGTLDSISKAEKLINAVIAEADAGGSPSLVARGVATAQAVAAAEQIQIQVPNEKVGLIIGRGGETIKGLQTTSGARIQLIPQHLPEGDESKERTVRVTGDKKQIEVAKELIKEVMNQVPISNWLALKMQIWLLHFAWGQHCLDNHYSLSSTEESQDNAQEPSSFKNARLARAATSNVRPSPLSSGFNHQGYRPHGPGGPQWGPRGPHLPQPYSYDYPQRGPYPSHNPQYPPAYGGYPQHMGPRSGYGSGWGQRPPSSMPHGGGYDYYGGQGADAPVSAQRSAPAPSHAPGPSPNPAMGAPSQANYNYGHPATYSQAAPPQHNYGHGYEEPKYDNHAPMQYPYGGQAPSQQYPQTGAHPGYGPQQTYSKPPPYGMPSQAPNPQSYGPPRASQPGEAVYQGSAQPHSYGPNVPAQQPYPYASSGPAQQTYPAYGSAPAADGYSQPPPASGSGYPQQGGQPVSYGQPGAQQAPGYGQAAPTAGYAQYPSSQQGYAEQAAPNAAGYGYQGSQDPGYGGASAAAYGAPAAAQPGYAQPAAQQTYDQSIPQSAGYGAAQPAASAGYGKTVSPQPGYPQYDSSQMYAAAPR</sequence>
<protein>
    <recommendedName>
        <fullName evidence="4">K Homology domain-containing protein</fullName>
    </recommendedName>
</protein>
<reference evidence="5 6" key="1">
    <citation type="submission" date="2018-10" db="EMBL/GenBank/DDBJ databases">
        <title>A high-quality apple genome assembly.</title>
        <authorList>
            <person name="Hu J."/>
        </authorList>
    </citation>
    <scope>NUCLEOTIDE SEQUENCE [LARGE SCALE GENOMIC DNA]</scope>
    <source>
        <strain evidence="6">cv. HFTH1</strain>
        <tissue evidence="5">Young leaf</tissue>
    </source>
</reference>
<proteinExistence type="predicted"/>
<feature type="compositionally biased region" description="Low complexity" evidence="3">
    <location>
        <begin position="784"/>
        <end position="801"/>
    </location>
</feature>
<dbReference type="Gene3D" id="3.30.1370.10">
    <property type="entry name" value="K Homology domain, type 1"/>
    <property type="match status" value="2"/>
</dbReference>
<organism evidence="5 6">
    <name type="scientific">Malus domestica</name>
    <name type="common">Apple</name>
    <name type="synonym">Pyrus malus</name>
    <dbReference type="NCBI Taxonomy" id="3750"/>
    <lineage>
        <taxon>Eukaryota</taxon>
        <taxon>Viridiplantae</taxon>
        <taxon>Streptophyta</taxon>
        <taxon>Embryophyta</taxon>
        <taxon>Tracheophyta</taxon>
        <taxon>Spermatophyta</taxon>
        <taxon>Magnoliopsida</taxon>
        <taxon>eudicotyledons</taxon>
        <taxon>Gunneridae</taxon>
        <taxon>Pentapetalae</taxon>
        <taxon>rosids</taxon>
        <taxon>fabids</taxon>
        <taxon>Rosales</taxon>
        <taxon>Rosaceae</taxon>
        <taxon>Amygdaloideae</taxon>
        <taxon>Maleae</taxon>
        <taxon>Malus</taxon>
    </lineage>
</organism>
<feature type="compositionally biased region" description="Acidic residues" evidence="3">
    <location>
        <begin position="34"/>
        <end position="53"/>
    </location>
</feature>
<keyword evidence="2" id="KW-0694">RNA-binding</keyword>
<feature type="compositionally biased region" description="Basic and acidic residues" evidence="3">
    <location>
        <begin position="54"/>
        <end position="74"/>
    </location>
</feature>
<dbReference type="Pfam" id="PF00013">
    <property type="entry name" value="KH_1"/>
    <property type="match status" value="2"/>
</dbReference>
<evidence type="ECO:0000259" key="4">
    <source>
        <dbReference type="SMART" id="SM00322"/>
    </source>
</evidence>
<evidence type="ECO:0000313" key="6">
    <source>
        <dbReference type="Proteomes" id="UP000290289"/>
    </source>
</evidence>
<evidence type="ECO:0000256" key="3">
    <source>
        <dbReference type="SAM" id="MobiDB-lite"/>
    </source>
</evidence>
<feature type="region of interest" description="Disordered" evidence="3">
    <location>
        <begin position="409"/>
        <end position="824"/>
    </location>
</feature>
<dbReference type="InterPro" id="IPR004088">
    <property type="entry name" value="KH_dom_type_1"/>
</dbReference>
<comment type="caution">
    <text evidence="5">The sequence shown here is derived from an EMBL/GenBank/DDBJ whole genome shotgun (WGS) entry which is preliminary data.</text>
</comment>
<dbReference type="STRING" id="3750.A0A498JD68"/>
<feature type="compositionally biased region" description="Basic and acidic residues" evidence="3">
    <location>
        <begin position="16"/>
        <end position="29"/>
    </location>
</feature>
<dbReference type="GO" id="GO:0003723">
    <property type="term" value="F:RNA binding"/>
    <property type="evidence" value="ECO:0007669"/>
    <property type="project" value="UniProtKB-UniRule"/>
</dbReference>
<feature type="compositionally biased region" description="Low complexity" evidence="3">
    <location>
        <begin position="755"/>
        <end position="777"/>
    </location>
</feature>
<feature type="compositionally biased region" description="Gly residues" evidence="3">
    <location>
        <begin position="500"/>
        <end position="511"/>
    </location>
</feature>
<evidence type="ECO:0000313" key="5">
    <source>
        <dbReference type="EMBL" id="RXH91773.1"/>
    </source>
</evidence>
<dbReference type="CDD" id="cd00105">
    <property type="entry name" value="KH-I"/>
    <property type="match status" value="1"/>
</dbReference>
<feature type="compositionally biased region" description="Basic and acidic residues" evidence="3">
    <location>
        <begin position="121"/>
        <end position="134"/>
    </location>
</feature>
<name>A0A498JD68_MALDO</name>
<feature type="domain" description="K Homology" evidence="4">
    <location>
        <begin position="282"/>
        <end position="356"/>
    </location>
</feature>
<feature type="compositionally biased region" description="Polar residues" evidence="3">
    <location>
        <begin position="413"/>
        <end position="427"/>
    </location>
</feature>
<keyword evidence="6" id="KW-1185">Reference proteome</keyword>
<dbReference type="EMBL" id="RDQH01000334">
    <property type="protein sequence ID" value="RXH91773.1"/>
    <property type="molecule type" value="Genomic_DNA"/>
</dbReference>
<dbReference type="InterPro" id="IPR004087">
    <property type="entry name" value="KH_dom"/>
</dbReference>